<dbReference type="NCBIfam" id="NF008967">
    <property type="entry name" value="PRK12313.1"/>
    <property type="match status" value="1"/>
</dbReference>
<keyword evidence="4 9" id="KW-0321">Glycogen metabolism</keyword>
<accession>A0A0F0KCH3</accession>
<dbReference type="InterPro" id="IPR044143">
    <property type="entry name" value="GlgB_N_E_set_prok"/>
</dbReference>
<dbReference type="PATRIC" id="fig|82380.10.peg.3461"/>
<sequence length="735" mass="81858">MSYTDDVAASTEWEAISAATHHDPHTVLGAHARKDAADRTVTVIRARRPLAGSVAAVFADGTRLELSHVAHGIWEAQHDGPPLPYRIATRYGEHEETIVGDPYRHPPTLGDLDLHLIAEGRHERLWEALGAHLRTFDGEIGVSFAVWAPNATAVRVVGDHNDWSGESHAMRSMGVSGVWELFIPGIPIGTRYKYQIRTRDGAWILKADPMALAAEVPPDTASVVTTSSHSWSDGAWMTRRAATHAVAQPLSVYEVHVGSWRGGLGYREIADPLIQHVTEAGFTHVEFMPLAEHPFGGSWGYQVSGYYAPTSRFGSPDDLRYLIDRLHQAGIGVIMDWVPGHFPKDAFALARFDGQPLYEHPDPRRGEHQDWGTLIFDYGRPEVRGFLVANALYWLEEFHVDGLRVDAVASMLYLDYSREPGQWEPNIHGGRENLEAIRFLQEVNATSYRLHPGILMIAEESTSFPGVTAPTDHAGLGFGFKWNMGWMNDSLQYIARDPMYRGHHEGEMTFSFVYAFGENYLLPISHDEVVHGKGSLLAKMPGDHWHKLANVRAYLAYMWGHPGKKLLFMGQEFGQLAEWSESRELDWWLLEQPSHAQLQDFVGVMNRTYRAQAPLWERDNDGSSFSRLGAPSWDPTVIAFERRDAHGGRLVVVSNFAGVERTGYQLSLPREGVWQEVLNTDAADYGGRGSGNLGLVYAKPSEGGAAPLATMTLPALSTLWLRYQSDPHVPTVNNG</sequence>
<dbReference type="InterPro" id="IPR014756">
    <property type="entry name" value="Ig_E-set"/>
</dbReference>
<dbReference type="SUPFAM" id="SSF51445">
    <property type="entry name" value="(Trans)glycosidases"/>
    <property type="match status" value="1"/>
</dbReference>
<dbReference type="CDD" id="cd02855">
    <property type="entry name" value="E_set_GBE_prok_N"/>
    <property type="match status" value="1"/>
</dbReference>
<dbReference type="GO" id="GO:0003844">
    <property type="term" value="F:1,4-alpha-glucan branching enzyme activity"/>
    <property type="evidence" value="ECO:0007669"/>
    <property type="project" value="UniProtKB-UniRule"/>
</dbReference>
<dbReference type="InterPro" id="IPR017853">
    <property type="entry name" value="GH"/>
</dbReference>
<feature type="domain" description="Glycosyl hydrolase family 13 catalytic" evidence="11">
    <location>
        <begin position="254"/>
        <end position="611"/>
    </location>
</feature>
<dbReference type="InterPro" id="IPR004193">
    <property type="entry name" value="Glyco_hydro_13_N"/>
</dbReference>
<dbReference type="UniPathway" id="UPA00164"/>
<evidence type="ECO:0000256" key="6">
    <source>
        <dbReference type="ARBA" id="ARBA00022679"/>
    </source>
</evidence>
<comment type="similarity">
    <text evidence="3 9">Belongs to the glycosyl hydrolase 13 family. GlgB subfamily.</text>
</comment>
<dbReference type="InterPro" id="IPR037439">
    <property type="entry name" value="Branching_enzy"/>
</dbReference>
<dbReference type="PIRSF" id="PIRSF000463">
    <property type="entry name" value="GlgB"/>
    <property type="match status" value="1"/>
</dbReference>
<evidence type="ECO:0000313" key="13">
    <source>
        <dbReference type="Proteomes" id="UP000033725"/>
    </source>
</evidence>
<evidence type="ECO:0000313" key="12">
    <source>
        <dbReference type="EMBL" id="KJL18617.1"/>
    </source>
</evidence>
<dbReference type="Gene3D" id="2.60.40.1180">
    <property type="entry name" value="Golgi alpha-mannosidase II"/>
    <property type="match status" value="1"/>
</dbReference>
<dbReference type="GO" id="GO:0004553">
    <property type="term" value="F:hydrolase activity, hydrolyzing O-glycosyl compounds"/>
    <property type="evidence" value="ECO:0007669"/>
    <property type="project" value="InterPro"/>
</dbReference>
<comment type="catalytic activity">
    <reaction evidence="1 9">
        <text>Transfers a segment of a (1-&gt;4)-alpha-D-glucan chain to a primary hydroxy group in a similar glucan chain.</text>
        <dbReference type="EC" id="2.4.1.18"/>
    </reaction>
</comment>
<dbReference type="FunFam" id="3.20.20.80:FF:000003">
    <property type="entry name" value="1,4-alpha-glucan branching enzyme GlgB"/>
    <property type="match status" value="1"/>
</dbReference>
<dbReference type="HAMAP" id="MF_00685">
    <property type="entry name" value="GlgB"/>
    <property type="match status" value="1"/>
</dbReference>
<keyword evidence="7 9" id="KW-0320">Glycogen biosynthesis</keyword>
<dbReference type="NCBIfam" id="NF003811">
    <property type="entry name" value="PRK05402.1"/>
    <property type="match status" value="1"/>
</dbReference>
<dbReference type="InterPro" id="IPR006047">
    <property type="entry name" value="GH13_cat_dom"/>
</dbReference>
<comment type="caution">
    <text evidence="12">The sequence shown here is derived from an EMBL/GenBank/DDBJ whole genome shotgun (WGS) entry which is preliminary data.</text>
</comment>
<protein>
    <recommendedName>
        <fullName evidence="9">1,4-alpha-glucan branching enzyme GlgB</fullName>
        <ecNumber evidence="9">2.4.1.18</ecNumber>
    </recommendedName>
    <alternativeName>
        <fullName evidence="9">1,4-alpha-D-glucan:1,4-alpha-D-glucan 6-glucosyl-transferase</fullName>
    </alternativeName>
    <alternativeName>
        <fullName evidence="9">Alpha-(1-&gt;4)-glucan branching enzyme</fullName>
    </alternativeName>
    <alternativeName>
        <fullName evidence="9">Glycogen branching enzyme</fullName>
        <shortName evidence="9">BE</shortName>
    </alternativeName>
</protein>
<dbReference type="GO" id="GO:0043169">
    <property type="term" value="F:cation binding"/>
    <property type="evidence" value="ECO:0007669"/>
    <property type="project" value="InterPro"/>
</dbReference>
<dbReference type="Pfam" id="PF22019">
    <property type="entry name" value="GlgB_N"/>
    <property type="match status" value="1"/>
</dbReference>
<keyword evidence="8 9" id="KW-0119">Carbohydrate metabolism</keyword>
<keyword evidence="6 9" id="KW-0808">Transferase</keyword>
<evidence type="ECO:0000256" key="2">
    <source>
        <dbReference type="ARBA" id="ARBA00004964"/>
    </source>
</evidence>
<dbReference type="InterPro" id="IPR006407">
    <property type="entry name" value="GlgB"/>
</dbReference>
<comment type="subunit">
    <text evidence="9">Monomer.</text>
</comment>
<evidence type="ECO:0000256" key="1">
    <source>
        <dbReference type="ARBA" id="ARBA00000826"/>
    </source>
</evidence>
<dbReference type="InterPro" id="IPR013780">
    <property type="entry name" value="Glyco_hydro_b"/>
</dbReference>
<comment type="pathway">
    <text evidence="2 9">Glycan biosynthesis; glycogen biosynthesis.</text>
</comment>
<dbReference type="EC" id="2.4.1.18" evidence="9"/>
<evidence type="ECO:0000256" key="10">
    <source>
        <dbReference type="PIRSR" id="PIRSR000463-1"/>
    </source>
</evidence>
<proteinExistence type="inferred from homology"/>
<evidence type="ECO:0000256" key="4">
    <source>
        <dbReference type="ARBA" id="ARBA00022600"/>
    </source>
</evidence>
<evidence type="ECO:0000259" key="11">
    <source>
        <dbReference type="SMART" id="SM00642"/>
    </source>
</evidence>
<dbReference type="SMART" id="SM00642">
    <property type="entry name" value="Aamy"/>
    <property type="match status" value="1"/>
</dbReference>
<dbReference type="NCBIfam" id="TIGR01515">
    <property type="entry name" value="branching_enzym"/>
    <property type="match status" value="1"/>
</dbReference>
<dbReference type="GO" id="GO:0005829">
    <property type="term" value="C:cytosol"/>
    <property type="evidence" value="ECO:0007669"/>
    <property type="project" value="TreeGrafter"/>
</dbReference>
<feature type="active site" description="Proton donor" evidence="9 10">
    <location>
        <position position="459"/>
    </location>
</feature>
<comment type="function">
    <text evidence="9">Catalyzes the formation of the alpha-1,6-glucosidic linkages in glycogen by scission of a 1,4-alpha-linked oligosaccharide from growing alpha-1,4-glucan chains and the subsequent attachment of the oligosaccharide to the alpha-1,6 position.</text>
</comment>
<dbReference type="Gene3D" id="2.60.40.10">
    <property type="entry name" value="Immunoglobulins"/>
    <property type="match status" value="2"/>
</dbReference>
<dbReference type="Gene3D" id="3.20.20.80">
    <property type="entry name" value="Glycosidases"/>
    <property type="match status" value="1"/>
</dbReference>
<evidence type="ECO:0000256" key="5">
    <source>
        <dbReference type="ARBA" id="ARBA00022676"/>
    </source>
</evidence>
<dbReference type="Pfam" id="PF02922">
    <property type="entry name" value="CBM_48"/>
    <property type="match status" value="1"/>
</dbReference>
<dbReference type="FunFam" id="2.60.40.10:FF:000169">
    <property type="entry name" value="1,4-alpha-glucan branching enzyme GlgB"/>
    <property type="match status" value="1"/>
</dbReference>
<dbReference type="EMBL" id="JYIV01000030">
    <property type="protein sequence ID" value="KJL18617.1"/>
    <property type="molecule type" value="Genomic_DNA"/>
</dbReference>
<dbReference type="CDD" id="cd11322">
    <property type="entry name" value="AmyAc_Glg_BE"/>
    <property type="match status" value="1"/>
</dbReference>
<evidence type="ECO:0000256" key="7">
    <source>
        <dbReference type="ARBA" id="ARBA00023056"/>
    </source>
</evidence>
<dbReference type="OrthoDB" id="9800174at2"/>
<dbReference type="PANTHER" id="PTHR43651:SF3">
    <property type="entry name" value="1,4-ALPHA-GLUCAN-BRANCHING ENZYME"/>
    <property type="match status" value="1"/>
</dbReference>
<dbReference type="Pfam" id="PF00128">
    <property type="entry name" value="Alpha-amylase"/>
    <property type="match status" value="1"/>
</dbReference>
<feature type="active site" description="Nucleophile" evidence="9 10">
    <location>
        <position position="406"/>
    </location>
</feature>
<reference evidence="12 13" key="1">
    <citation type="submission" date="2015-02" db="EMBL/GenBank/DDBJ databases">
        <title>Draft genome sequences of ten Microbacterium spp. with emphasis on heavy metal contaminated environments.</title>
        <authorList>
            <person name="Corretto E."/>
        </authorList>
    </citation>
    <scope>NUCLEOTIDE SEQUENCE [LARGE SCALE GENOMIC DNA]</scope>
    <source>
        <strain evidence="12 13">BEL163</strain>
    </source>
</reference>
<dbReference type="Pfam" id="PF02806">
    <property type="entry name" value="Alpha-amylase_C"/>
    <property type="match status" value="1"/>
</dbReference>
<dbReference type="SUPFAM" id="SSF51011">
    <property type="entry name" value="Glycosyl hydrolase domain"/>
    <property type="match status" value="1"/>
</dbReference>
<organism evidence="12 13">
    <name type="scientific">Microbacterium oxydans</name>
    <dbReference type="NCBI Taxonomy" id="82380"/>
    <lineage>
        <taxon>Bacteria</taxon>
        <taxon>Bacillati</taxon>
        <taxon>Actinomycetota</taxon>
        <taxon>Actinomycetes</taxon>
        <taxon>Micrococcales</taxon>
        <taxon>Microbacteriaceae</taxon>
        <taxon>Microbacterium</taxon>
    </lineage>
</organism>
<evidence type="ECO:0000256" key="8">
    <source>
        <dbReference type="ARBA" id="ARBA00023277"/>
    </source>
</evidence>
<keyword evidence="5 9" id="KW-0328">Glycosyltransferase</keyword>
<gene>
    <name evidence="9 12" type="primary">glgB</name>
    <name evidence="12" type="ORF">RN51_03454</name>
</gene>
<dbReference type="AlphaFoldDB" id="A0A0F0KCH3"/>
<dbReference type="SUPFAM" id="SSF81296">
    <property type="entry name" value="E set domains"/>
    <property type="match status" value="2"/>
</dbReference>
<evidence type="ECO:0000256" key="3">
    <source>
        <dbReference type="ARBA" id="ARBA00009000"/>
    </source>
</evidence>
<dbReference type="GO" id="GO:0005978">
    <property type="term" value="P:glycogen biosynthetic process"/>
    <property type="evidence" value="ECO:0007669"/>
    <property type="project" value="UniProtKB-UniRule"/>
</dbReference>
<evidence type="ECO:0000256" key="9">
    <source>
        <dbReference type="HAMAP-Rule" id="MF_00685"/>
    </source>
</evidence>
<dbReference type="RefSeq" id="WP_045265227.1">
    <property type="nucleotide sequence ID" value="NZ_JYIV01000030.1"/>
</dbReference>
<dbReference type="InterPro" id="IPR013783">
    <property type="entry name" value="Ig-like_fold"/>
</dbReference>
<dbReference type="PANTHER" id="PTHR43651">
    <property type="entry name" value="1,4-ALPHA-GLUCAN-BRANCHING ENZYME"/>
    <property type="match status" value="1"/>
</dbReference>
<dbReference type="InterPro" id="IPR006048">
    <property type="entry name" value="A-amylase/branching_C"/>
</dbReference>
<name>A0A0F0KCH3_9MICO</name>
<dbReference type="Proteomes" id="UP000033725">
    <property type="component" value="Unassembled WGS sequence"/>
</dbReference>
<dbReference type="InterPro" id="IPR054169">
    <property type="entry name" value="GlgB_N"/>
</dbReference>